<evidence type="ECO:0000259" key="18">
    <source>
        <dbReference type="PROSITE" id="PS50109"/>
    </source>
</evidence>
<dbReference type="GO" id="GO:0000155">
    <property type="term" value="F:phosphorelay sensor kinase activity"/>
    <property type="evidence" value="ECO:0007669"/>
    <property type="project" value="InterPro"/>
</dbReference>
<evidence type="ECO:0000256" key="5">
    <source>
        <dbReference type="ARBA" id="ARBA00022475"/>
    </source>
</evidence>
<evidence type="ECO:0000313" key="22">
    <source>
        <dbReference type="Proteomes" id="UP000309673"/>
    </source>
</evidence>
<evidence type="ECO:0000256" key="12">
    <source>
        <dbReference type="ARBA" id="ARBA00023136"/>
    </source>
</evidence>
<evidence type="ECO:0000256" key="16">
    <source>
        <dbReference type="SAM" id="MobiDB-lite"/>
    </source>
</evidence>
<dbReference type="PANTHER" id="PTHR45339">
    <property type="entry name" value="HYBRID SIGNAL TRANSDUCTION HISTIDINE KINASE J"/>
    <property type="match status" value="1"/>
</dbReference>
<evidence type="ECO:0000256" key="14">
    <source>
        <dbReference type="PROSITE-ProRule" id="PRU00169"/>
    </source>
</evidence>
<feature type="domain" description="Histidine kinase" evidence="18">
    <location>
        <begin position="551"/>
        <end position="783"/>
    </location>
</feature>
<dbReference type="InterPro" id="IPR001789">
    <property type="entry name" value="Sig_transdc_resp-reg_receiver"/>
</dbReference>
<keyword evidence="17" id="KW-1133">Transmembrane helix</keyword>
<reference evidence="21 22" key="1">
    <citation type="submission" date="2019-04" db="EMBL/GenBank/DDBJ databases">
        <title>Cohnella sp. nov., isolated from soil.</title>
        <authorList>
            <person name="Kim W."/>
        </authorList>
    </citation>
    <scope>NUCLEOTIDE SEQUENCE [LARGE SCALE GENOMIC DNA]</scope>
    <source>
        <strain evidence="21 22">CAU 1483</strain>
    </source>
</reference>
<dbReference type="PANTHER" id="PTHR45339:SF1">
    <property type="entry name" value="HYBRID SIGNAL TRANSDUCTION HISTIDINE KINASE J"/>
    <property type="match status" value="1"/>
</dbReference>
<evidence type="ECO:0000256" key="15">
    <source>
        <dbReference type="SAM" id="Coils"/>
    </source>
</evidence>
<dbReference type="SUPFAM" id="SSF55781">
    <property type="entry name" value="GAF domain-like"/>
    <property type="match status" value="1"/>
</dbReference>
<feature type="transmembrane region" description="Helical" evidence="17">
    <location>
        <begin position="185"/>
        <end position="205"/>
    </location>
</feature>
<feature type="transmembrane region" description="Helical" evidence="17">
    <location>
        <begin position="6"/>
        <end position="26"/>
    </location>
</feature>
<dbReference type="Pfam" id="PF12729">
    <property type="entry name" value="4HB_MCP_1"/>
    <property type="match status" value="1"/>
</dbReference>
<evidence type="ECO:0000256" key="8">
    <source>
        <dbReference type="ARBA" id="ARBA00022741"/>
    </source>
</evidence>
<evidence type="ECO:0000259" key="20">
    <source>
        <dbReference type="PROSITE" id="PS50885"/>
    </source>
</evidence>
<evidence type="ECO:0000256" key="4">
    <source>
        <dbReference type="ARBA" id="ARBA00012438"/>
    </source>
</evidence>
<feature type="domain" description="Response regulatory" evidence="19">
    <location>
        <begin position="1119"/>
        <end position="1236"/>
    </location>
</feature>
<keyword evidence="17" id="KW-0812">Transmembrane</keyword>
<comment type="caution">
    <text evidence="14">Lacks conserved residue(s) required for the propagation of feature annotation.</text>
</comment>
<dbReference type="Pfam" id="PF13185">
    <property type="entry name" value="GAF_2"/>
    <property type="match status" value="1"/>
</dbReference>
<evidence type="ECO:0000256" key="7">
    <source>
        <dbReference type="ARBA" id="ARBA00022679"/>
    </source>
</evidence>
<dbReference type="Gene3D" id="6.10.340.10">
    <property type="match status" value="1"/>
</dbReference>
<dbReference type="Gene3D" id="3.30.565.10">
    <property type="entry name" value="Histidine kinase-like ATPase, C-terminal domain"/>
    <property type="match status" value="1"/>
</dbReference>
<dbReference type="InterPro" id="IPR024478">
    <property type="entry name" value="HlyB_4HB_MCP"/>
</dbReference>
<dbReference type="Pfam" id="PF00072">
    <property type="entry name" value="Response_reg"/>
    <property type="match status" value="2"/>
</dbReference>
<name>A0A4U0FBP5_9BACL</name>
<evidence type="ECO:0000256" key="17">
    <source>
        <dbReference type="SAM" id="Phobius"/>
    </source>
</evidence>
<dbReference type="InterPro" id="IPR029016">
    <property type="entry name" value="GAF-like_dom_sf"/>
</dbReference>
<feature type="modified residue" description="4-aspartylphosphate" evidence="14">
    <location>
        <position position="902"/>
    </location>
</feature>
<evidence type="ECO:0000256" key="1">
    <source>
        <dbReference type="ARBA" id="ARBA00000085"/>
    </source>
</evidence>
<dbReference type="CDD" id="cd19411">
    <property type="entry name" value="MCP2201-like_sensor"/>
    <property type="match status" value="1"/>
</dbReference>
<dbReference type="CDD" id="cd00082">
    <property type="entry name" value="HisKA"/>
    <property type="match status" value="1"/>
</dbReference>
<dbReference type="PROSITE" id="PS50885">
    <property type="entry name" value="HAMP"/>
    <property type="match status" value="1"/>
</dbReference>
<evidence type="ECO:0000256" key="10">
    <source>
        <dbReference type="ARBA" id="ARBA00022840"/>
    </source>
</evidence>
<dbReference type="Gene3D" id="3.40.50.2300">
    <property type="match status" value="3"/>
</dbReference>
<dbReference type="EC" id="2.7.13.3" evidence="4"/>
<dbReference type="PROSITE" id="PS50109">
    <property type="entry name" value="HIS_KIN"/>
    <property type="match status" value="1"/>
</dbReference>
<keyword evidence="6 14" id="KW-0597">Phosphoprotein</keyword>
<keyword evidence="8" id="KW-0547">Nucleotide-binding</keyword>
<dbReference type="InterPro" id="IPR004358">
    <property type="entry name" value="Sig_transdc_His_kin-like_C"/>
</dbReference>
<comment type="catalytic activity">
    <reaction evidence="1">
        <text>ATP + protein L-histidine = ADP + protein N-phospho-L-histidine.</text>
        <dbReference type="EC" id="2.7.13.3"/>
    </reaction>
</comment>
<dbReference type="Proteomes" id="UP000309673">
    <property type="component" value="Unassembled WGS sequence"/>
</dbReference>
<dbReference type="SMART" id="SM00065">
    <property type="entry name" value="GAF"/>
    <property type="match status" value="1"/>
</dbReference>
<dbReference type="SUPFAM" id="SSF52172">
    <property type="entry name" value="CheY-like"/>
    <property type="match status" value="3"/>
</dbReference>
<dbReference type="CDD" id="cd06225">
    <property type="entry name" value="HAMP"/>
    <property type="match status" value="1"/>
</dbReference>
<keyword evidence="22" id="KW-1185">Reference proteome</keyword>
<dbReference type="GO" id="GO:0005886">
    <property type="term" value="C:plasma membrane"/>
    <property type="evidence" value="ECO:0007669"/>
    <property type="project" value="UniProtKB-SubCell"/>
</dbReference>
<comment type="similarity">
    <text evidence="3">In the N-terminal section; belongs to the phytochrome family.</text>
</comment>
<evidence type="ECO:0000256" key="9">
    <source>
        <dbReference type="ARBA" id="ARBA00022777"/>
    </source>
</evidence>
<evidence type="ECO:0000256" key="3">
    <source>
        <dbReference type="ARBA" id="ARBA00006402"/>
    </source>
</evidence>
<dbReference type="EMBL" id="SUPK01000004">
    <property type="protein sequence ID" value="TJY42140.1"/>
    <property type="molecule type" value="Genomic_DNA"/>
</dbReference>
<accession>A0A4U0FBP5</accession>
<dbReference type="SMART" id="SM00448">
    <property type="entry name" value="REC"/>
    <property type="match status" value="3"/>
</dbReference>
<dbReference type="Pfam" id="PF00512">
    <property type="entry name" value="HisKA"/>
    <property type="match status" value="1"/>
</dbReference>
<dbReference type="Gene3D" id="3.30.450.40">
    <property type="match status" value="1"/>
</dbReference>
<dbReference type="InterPro" id="IPR011006">
    <property type="entry name" value="CheY-like_superfamily"/>
</dbReference>
<dbReference type="InterPro" id="IPR003660">
    <property type="entry name" value="HAMP_dom"/>
</dbReference>
<dbReference type="PRINTS" id="PR00344">
    <property type="entry name" value="BCTRLSENSOR"/>
</dbReference>
<feature type="modified residue" description="4-aspartylphosphate" evidence="14">
    <location>
        <position position="1169"/>
    </location>
</feature>
<feature type="coiled-coil region" evidence="15">
    <location>
        <begin position="437"/>
        <end position="537"/>
    </location>
</feature>
<dbReference type="SMART" id="SM00388">
    <property type="entry name" value="HisKA"/>
    <property type="match status" value="1"/>
</dbReference>
<dbReference type="InterPro" id="IPR036890">
    <property type="entry name" value="HATPase_C_sf"/>
</dbReference>
<dbReference type="InterPro" id="IPR003018">
    <property type="entry name" value="GAF"/>
</dbReference>
<feature type="domain" description="HAMP" evidence="20">
    <location>
        <begin position="207"/>
        <end position="260"/>
    </location>
</feature>
<dbReference type="FunFam" id="3.30.565.10:FF:000010">
    <property type="entry name" value="Sensor histidine kinase RcsC"/>
    <property type="match status" value="1"/>
</dbReference>
<evidence type="ECO:0000256" key="6">
    <source>
        <dbReference type="ARBA" id="ARBA00022553"/>
    </source>
</evidence>
<keyword evidence="5" id="KW-1003">Cell membrane</keyword>
<evidence type="ECO:0000256" key="2">
    <source>
        <dbReference type="ARBA" id="ARBA00004651"/>
    </source>
</evidence>
<dbReference type="InterPro" id="IPR003594">
    <property type="entry name" value="HATPase_dom"/>
</dbReference>
<dbReference type="CDD" id="cd16922">
    <property type="entry name" value="HATPase_EvgS-ArcB-TorS-like"/>
    <property type="match status" value="1"/>
</dbReference>
<sequence length="1238" mass="138572">MKIRNKLIIGFSLLVVMLVGITLFGYERLSRMDQKLNAFYENRFRKVSLVEDARGELNVSARVISEMLLGAVDTQMGIKDISDRLTRAGKEFEKLSQSSQSDPVEKQLTEQIKADGKAYGEYLGTFVELAKQGKLADARTLFMNTGRQTQERIVTDLNGLVAYEQQALDLEMAATKRMYDDTVRLVAVLSALGLLLGLLVLAWVLPSITSGLDRLNKMAERFSKGRLKSFARMEIRARDELGELARIFKRIALDLLAKNEREAELNAIQQKQAFKDAQIARFTDLLRQMNDPGTLAEAFVKEFCPVIGAAYGAVYLTDPQTDGRTLNLTASFAGHCDIDTLDNARRSIRFGEGLVGQCAASGLPIVLDDVPDGYVKIGSGIGDAEPKQLVLKPILFDEEHLGVIEVAAVKPFTPENRELLRLLASHLGMLVHNIHSRQRVEELLRESQAQSEELQAQSEELITQQEALRHTNDELEAQRNELKRSEERLQSQQEELEHANRELTVKTKALQDQLERSDAQNRQIAKANAELERQALQLALTGKYRSEFLANMSHELRTPLNSLLILSEFLAENKEGNLTDKQKEYLRTIHVSGSDLLKMIDEILDLSKVDAGKMELHPEWTVVGDVVTFLDQMFAPLADHKGLTLTFDTDDQAPEAIWTDGHRLKQILRNLLSNAVKFTHEGSVSLRIGRPRHEDFDGKPFRKEDKYVAFTVTDTGIGISPEKSELIFEAFRQADGTTSRKYGGTGLGLTISRELAKLLGGWILLDTKPGRGSAFTLIIPERIPELAAAEPSGKEDVFAEVAATAPSMARPLFHTEAEAGEAGVNTETPEAASDSKQPQPDDDRGSIAEDDKVLLIVEDDIHFAKVLLEMARARGFKGVVALRGDEGLQLAKEMKPDGVLLDIQLPGTDGWSVLHELKDDAETRHIPVHVVSVAEQSAHGLRMGAIDQLQKPVTAEQLEEAFSKMSTVLERRPKRLLLVEPNKADQRALTDLIGYKDVSVLAVSDVDQAWERLSDDTIQCIVLSSGLHEDGVVKLLERMQGSSTLRRIPVILYGGDEEDDYRELRKFAGSIVLKDAQSPERLLEETALFLHRVESELPEDKRSMLRKLHRRDAPFENKKILLVDDDVRNIFALSSVLEHKGMRLVYAENGKDALNRLEEHPDVDLILMDIMMPEMDGYETMKKIRANAKWKKLPVIALTAKAMKDDRNKCIEAGASDYITKPVNTDQLLSLMRVWLYR</sequence>
<dbReference type="Pfam" id="PF02518">
    <property type="entry name" value="HATPase_c"/>
    <property type="match status" value="1"/>
</dbReference>
<evidence type="ECO:0000256" key="11">
    <source>
        <dbReference type="ARBA" id="ARBA00023012"/>
    </source>
</evidence>
<dbReference type="GO" id="GO:0005524">
    <property type="term" value="F:ATP binding"/>
    <property type="evidence" value="ECO:0007669"/>
    <property type="project" value="UniProtKB-KW"/>
</dbReference>
<feature type="region of interest" description="Disordered" evidence="16">
    <location>
        <begin position="821"/>
        <end position="846"/>
    </location>
</feature>
<evidence type="ECO:0000259" key="19">
    <source>
        <dbReference type="PROSITE" id="PS50110"/>
    </source>
</evidence>
<protein>
    <recommendedName>
        <fullName evidence="13">Circadian input-output histidine kinase CikA</fullName>
        <ecNumber evidence="4">2.7.13.3</ecNumber>
    </recommendedName>
</protein>
<proteinExistence type="inferred from homology"/>
<evidence type="ECO:0000313" key="21">
    <source>
        <dbReference type="EMBL" id="TJY42140.1"/>
    </source>
</evidence>
<comment type="caution">
    <text evidence="21">The sequence shown here is derived from an EMBL/GenBank/DDBJ whole genome shotgun (WGS) entry which is preliminary data.</text>
</comment>
<keyword evidence="11" id="KW-0902">Two-component regulatory system</keyword>
<gene>
    <name evidence="21" type="ORF">E5161_09005</name>
</gene>
<comment type="subcellular location">
    <subcellularLocation>
        <location evidence="2">Cell membrane</location>
        <topology evidence="2">Multi-pass membrane protein</topology>
    </subcellularLocation>
</comment>
<dbReference type="SUPFAM" id="SSF55874">
    <property type="entry name" value="ATPase domain of HSP90 chaperone/DNA topoisomerase II/histidine kinase"/>
    <property type="match status" value="1"/>
</dbReference>
<keyword evidence="9" id="KW-0418">Kinase</keyword>
<keyword evidence="7" id="KW-0808">Transferase</keyword>
<dbReference type="CDD" id="cd17546">
    <property type="entry name" value="REC_hyHK_CKI1_RcsC-like"/>
    <property type="match status" value="1"/>
</dbReference>
<dbReference type="OrthoDB" id="9790669at2"/>
<keyword evidence="15" id="KW-0175">Coiled coil</keyword>
<dbReference type="PROSITE" id="PS50110">
    <property type="entry name" value="RESPONSE_REGULATORY"/>
    <property type="match status" value="3"/>
</dbReference>
<organism evidence="21 22">
    <name type="scientific">Cohnella pontilimi</name>
    <dbReference type="NCBI Taxonomy" id="2564100"/>
    <lineage>
        <taxon>Bacteria</taxon>
        <taxon>Bacillati</taxon>
        <taxon>Bacillota</taxon>
        <taxon>Bacilli</taxon>
        <taxon>Bacillales</taxon>
        <taxon>Paenibacillaceae</taxon>
        <taxon>Cohnella</taxon>
    </lineage>
</organism>
<feature type="domain" description="Response regulatory" evidence="19">
    <location>
        <begin position="975"/>
        <end position="1089"/>
    </location>
</feature>
<keyword evidence="12 17" id="KW-0472">Membrane</keyword>
<dbReference type="InterPro" id="IPR003661">
    <property type="entry name" value="HisK_dim/P_dom"/>
</dbReference>
<feature type="domain" description="Response regulatory" evidence="19">
    <location>
        <begin position="853"/>
        <end position="966"/>
    </location>
</feature>
<dbReference type="SUPFAM" id="SSF47384">
    <property type="entry name" value="Homodimeric domain of signal transducing histidine kinase"/>
    <property type="match status" value="1"/>
</dbReference>
<evidence type="ECO:0000256" key="13">
    <source>
        <dbReference type="ARBA" id="ARBA00074306"/>
    </source>
</evidence>
<dbReference type="RefSeq" id="WP_136777395.1">
    <property type="nucleotide sequence ID" value="NZ_SUPK01000004.1"/>
</dbReference>
<dbReference type="InterPro" id="IPR036097">
    <property type="entry name" value="HisK_dim/P_sf"/>
</dbReference>
<dbReference type="InterPro" id="IPR005467">
    <property type="entry name" value="His_kinase_dom"/>
</dbReference>
<dbReference type="InterPro" id="IPR047347">
    <property type="entry name" value="YvaQ-like_sensor"/>
</dbReference>
<dbReference type="SMART" id="SM00387">
    <property type="entry name" value="HATPase_c"/>
    <property type="match status" value="1"/>
</dbReference>
<dbReference type="AlphaFoldDB" id="A0A4U0FBP5"/>
<dbReference type="Gene3D" id="1.10.287.130">
    <property type="match status" value="1"/>
</dbReference>
<keyword evidence="10" id="KW-0067">ATP-binding</keyword>